<evidence type="ECO:0000256" key="7">
    <source>
        <dbReference type="ARBA" id="ARBA00023224"/>
    </source>
</evidence>
<keyword evidence="3 9" id="KW-1133">Transmembrane helix</keyword>
<organism evidence="11 12">
    <name type="scientific">Candidula unifasciata</name>
    <dbReference type="NCBI Taxonomy" id="100452"/>
    <lineage>
        <taxon>Eukaryota</taxon>
        <taxon>Metazoa</taxon>
        <taxon>Spiralia</taxon>
        <taxon>Lophotrochozoa</taxon>
        <taxon>Mollusca</taxon>
        <taxon>Gastropoda</taxon>
        <taxon>Heterobranchia</taxon>
        <taxon>Euthyneura</taxon>
        <taxon>Panpulmonata</taxon>
        <taxon>Eupulmonata</taxon>
        <taxon>Stylommatophora</taxon>
        <taxon>Helicina</taxon>
        <taxon>Helicoidea</taxon>
        <taxon>Geomitridae</taxon>
        <taxon>Candidula</taxon>
    </lineage>
</organism>
<dbReference type="GO" id="GO:0004930">
    <property type="term" value="F:G protein-coupled receptor activity"/>
    <property type="evidence" value="ECO:0007669"/>
    <property type="project" value="UniProtKB-KW"/>
</dbReference>
<dbReference type="EMBL" id="CAJHNH020007434">
    <property type="protein sequence ID" value="CAG5134633.1"/>
    <property type="molecule type" value="Genomic_DNA"/>
</dbReference>
<comment type="subcellular location">
    <subcellularLocation>
        <location evidence="1">Membrane</location>
        <topology evidence="1">Multi-pass membrane protein</topology>
    </subcellularLocation>
</comment>
<dbReference type="GO" id="GO:0005886">
    <property type="term" value="C:plasma membrane"/>
    <property type="evidence" value="ECO:0007669"/>
    <property type="project" value="TreeGrafter"/>
</dbReference>
<evidence type="ECO:0000313" key="12">
    <source>
        <dbReference type="Proteomes" id="UP000678393"/>
    </source>
</evidence>
<dbReference type="Pfam" id="PF00001">
    <property type="entry name" value="7tm_1"/>
    <property type="match status" value="2"/>
</dbReference>
<protein>
    <recommendedName>
        <fullName evidence="10">G-protein coupled receptors family 1 profile domain-containing protein</fullName>
    </recommendedName>
</protein>
<dbReference type="PROSITE" id="PS50262">
    <property type="entry name" value="G_PROTEIN_RECEP_F1_2"/>
    <property type="match status" value="1"/>
</dbReference>
<dbReference type="OrthoDB" id="10036964at2759"/>
<feature type="transmembrane region" description="Helical" evidence="9">
    <location>
        <begin position="308"/>
        <end position="327"/>
    </location>
</feature>
<evidence type="ECO:0000256" key="8">
    <source>
        <dbReference type="RuleBase" id="RU000688"/>
    </source>
</evidence>
<name>A0A8S3ZY76_9EUPU</name>
<dbReference type="InterPro" id="IPR000276">
    <property type="entry name" value="GPCR_Rhodpsn"/>
</dbReference>
<keyword evidence="5 9" id="KW-0472">Membrane</keyword>
<keyword evidence="12" id="KW-1185">Reference proteome</keyword>
<dbReference type="Gene3D" id="1.20.1070.10">
    <property type="entry name" value="Rhodopsin 7-helix transmembrane proteins"/>
    <property type="match status" value="1"/>
</dbReference>
<keyword evidence="7 8" id="KW-0807">Transducer</keyword>
<dbReference type="SUPFAM" id="SSF81321">
    <property type="entry name" value="Family A G protein-coupled receptor-like"/>
    <property type="match status" value="1"/>
</dbReference>
<feature type="transmembrane region" description="Helical" evidence="9">
    <location>
        <begin position="47"/>
        <end position="75"/>
    </location>
</feature>
<evidence type="ECO:0000313" key="11">
    <source>
        <dbReference type="EMBL" id="CAG5134633.1"/>
    </source>
</evidence>
<keyword evidence="6 8" id="KW-0675">Receptor</keyword>
<dbReference type="PRINTS" id="PR00237">
    <property type="entry name" value="GPCRRHODOPSN"/>
</dbReference>
<proteinExistence type="inferred from homology"/>
<keyword evidence="2 8" id="KW-0812">Transmembrane</keyword>
<evidence type="ECO:0000256" key="3">
    <source>
        <dbReference type="ARBA" id="ARBA00022989"/>
    </source>
</evidence>
<evidence type="ECO:0000256" key="6">
    <source>
        <dbReference type="ARBA" id="ARBA00023170"/>
    </source>
</evidence>
<accession>A0A8S3ZY76</accession>
<feature type="non-terminal residue" evidence="11">
    <location>
        <position position="395"/>
    </location>
</feature>
<dbReference type="AlphaFoldDB" id="A0A8S3ZY76"/>
<evidence type="ECO:0000259" key="10">
    <source>
        <dbReference type="PROSITE" id="PS50262"/>
    </source>
</evidence>
<evidence type="ECO:0000256" key="5">
    <source>
        <dbReference type="ARBA" id="ARBA00023136"/>
    </source>
</evidence>
<evidence type="ECO:0000256" key="9">
    <source>
        <dbReference type="SAM" id="Phobius"/>
    </source>
</evidence>
<dbReference type="PROSITE" id="PS00237">
    <property type="entry name" value="G_PROTEIN_RECEP_F1_1"/>
    <property type="match status" value="1"/>
</dbReference>
<feature type="domain" description="G-protein coupled receptors family 1 profile" evidence="10">
    <location>
        <begin position="67"/>
        <end position="310"/>
    </location>
</feature>
<sequence length="395" mass="45960">MRAPQKLNYNMYSVEMELFTVENNTLLYQNSNKQEDGRLRPEPFLPIYITVYVTIINIIIFVVGIVGNVLVIAVVARVKDMRTSMNLYLVNLSVADLLVLFICQPTAMLELFAKERWFLGDIVCKLIPALEHTTMHASTLTIVVITFERYHAICRPLDVFLRFAITTSLPFVAMTNLEKAKFYDDHVWHYCFLLAATTIFFIFPLLLLTILYANIIGKLYQSDLANGRIRCGVKESTGYSLRSRRQVIRMLITLVILFFLSLAPLRVVVVWQIFSPPDSIHRFGIENYYNVLWLCRLLIYMNSAGNPLIYSLLSSKFKIAFSFLLRCQTRMLDRRSRQRPHLHNLRQLYRRSTEIDAFTKQQLNINLSSFSKRKSSVFHQCSYPEICNFQAEHSC</sequence>
<feature type="transmembrane region" description="Helical" evidence="9">
    <location>
        <begin position="187"/>
        <end position="213"/>
    </location>
</feature>
<evidence type="ECO:0000256" key="2">
    <source>
        <dbReference type="ARBA" id="ARBA00022692"/>
    </source>
</evidence>
<dbReference type="Proteomes" id="UP000678393">
    <property type="component" value="Unassembled WGS sequence"/>
</dbReference>
<gene>
    <name evidence="11" type="ORF">CUNI_LOCUS20191</name>
</gene>
<dbReference type="PANTHER" id="PTHR24243">
    <property type="entry name" value="G-PROTEIN COUPLED RECEPTOR"/>
    <property type="match status" value="1"/>
</dbReference>
<dbReference type="PANTHER" id="PTHR24243:SF233">
    <property type="entry name" value="THYROTROPIN-RELEASING HORMONE RECEPTOR"/>
    <property type="match status" value="1"/>
</dbReference>
<dbReference type="InterPro" id="IPR017452">
    <property type="entry name" value="GPCR_Rhodpsn_7TM"/>
</dbReference>
<feature type="transmembrane region" description="Helical" evidence="9">
    <location>
        <begin position="87"/>
        <end position="107"/>
    </location>
</feature>
<evidence type="ECO:0000256" key="1">
    <source>
        <dbReference type="ARBA" id="ARBA00004141"/>
    </source>
</evidence>
<keyword evidence="4 8" id="KW-0297">G-protein coupled receptor</keyword>
<comment type="caution">
    <text evidence="11">The sequence shown here is derived from an EMBL/GenBank/DDBJ whole genome shotgun (WGS) entry which is preliminary data.</text>
</comment>
<reference evidence="11" key="1">
    <citation type="submission" date="2021-04" db="EMBL/GenBank/DDBJ databases">
        <authorList>
            <consortium name="Molecular Ecology Group"/>
        </authorList>
    </citation>
    <scope>NUCLEOTIDE SEQUENCE</scope>
</reference>
<feature type="transmembrane region" description="Helical" evidence="9">
    <location>
        <begin position="251"/>
        <end position="274"/>
    </location>
</feature>
<evidence type="ECO:0000256" key="4">
    <source>
        <dbReference type="ARBA" id="ARBA00023040"/>
    </source>
</evidence>
<comment type="similarity">
    <text evidence="8">Belongs to the G-protein coupled receptor 1 family.</text>
</comment>